<dbReference type="PROSITE" id="PS50055">
    <property type="entry name" value="TYR_PHOSPHATASE_PTP"/>
    <property type="match status" value="2"/>
</dbReference>
<dbReference type="InterPro" id="IPR003961">
    <property type="entry name" value="FN3_dom"/>
</dbReference>
<dbReference type="InterPro" id="IPR029021">
    <property type="entry name" value="Prot-tyrosine_phosphatase-like"/>
</dbReference>
<sequence length="1259" mass="143076">MKQYNVLVIEHAMKSQEGTYQCRDGNTTVIEEINLVVEVKPASPGQPSVNDITSCQVLLNWLPSNNSDFFSSAITYFVLQSMDGNEMINSGVNTSSTYAVITSLRSQTNYSFAVIAKANNLTSLPSPESKQITTLKESAIGIPQDVAATSWDTSTIQVSWKRPSNDLVFCRISGYIIMYAVNEDNAQKENVTVEQTDITSVEISGLDASTKYVIWVAFVSGDSIGNYSTPVNETTQQAKPSAPTNFHVKDLRAFSMDLSWKPSVPVPGDPIAKYIIEYWETGTDELFRQYQTALGQPKVINYNLTELEAATEYSTQVSAISMANVRGDTSIMLNTTTDSRRPSVPRSLKVTYLTKTTAVVLWAPPAYIFKQVDYYLVKYWKLDTPQEKVRMVSGEVASYCRLDNLVLNTKYAVTVQAITFSIKNPTRSYYGRETPVYHFMHADPAQTTTPVRPVVTILSSTLASTPVPMYAGEPEDTVVKIAIIVGVIIAVLLICLVFLILFVFRKRFQSPHYYMRADSVQRPTSPELGLPDMPTILQENAIPIDAFEKHVMNLHTDSDNGFSVEYDELRKIPSKHLTCLNSKLQENKNRNRYWDIVAYDHTRVHLHPISGQPKNTDYINANYVDGYHKPKAFIASQGPLKSTITEFWQMIWEQNSVIIIMLTNLVEKGKRKCEQYWPLHGTEQYGFIEVTLEDTNTRATFTVRRFTVKNLKAKKIRGQHMDRMIYQYHYTAWPDHGIPEDSLPVISFVKKSSAANPPEAGPIIVHCSAGVGRTGTYIVIDTMLHLIKDKKCINIMSFMKHIRQQRNYLVQTEGQYIFLHDALLEAVRSGVTEVNMDEYDDYFKSLQDKILLPDDSDVTVLAKQYMRISKYVPKDYELHSATRPYNILKNASEDVLPIERSRVKLLPKPGVDGSDYINGSFLQGYRSNQEYIVTQHPLQHTAVDFWRMIWDHNSQTIVSLISSEDLEKGKLAIYWPTPEKKDLDCVNFTVTLSKEEHHLNMITRDYIIQSNQDDYIMEVRQFQCGYWPDSCAPPETIFELITTVQRWKQQFEGPVTVHDKFGSTTAVTFCALSTLLQQLKHEDSIDVYSIMLLYNLRRPGCFLTKDKFEFLYTAMKAAVELRQKERKVGARNQLPSNSTQPKRHSHQAGRSIRRALSLSDAHNPSSPKCNMSRSVSLHTDKETNSPTVSFRKKKVKSNSHQQDIAEEYCDINLGNSVPTQIVDWKVPTGRGKSSNNNRSPSDYRESGFEDDEVFVYSKV</sequence>
<feature type="compositionally biased region" description="Polar residues" evidence="7">
    <location>
        <begin position="1231"/>
        <end position="1240"/>
    </location>
</feature>
<dbReference type="CDD" id="cd00063">
    <property type="entry name" value="FN3"/>
    <property type="match status" value="4"/>
</dbReference>
<accession>A0ABM0MQK2</accession>
<dbReference type="InterPro" id="IPR000242">
    <property type="entry name" value="PTP_cat"/>
</dbReference>
<feature type="compositionally biased region" description="Basic residues" evidence="7">
    <location>
        <begin position="1141"/>
        <end position="1153"/>
    </location>
</feature>
<feature type="domain" description="Fibronectin type-III" evidence="11">
    <location>
        <begin position="142"/>
        <end position="238"/>
    </location>
</feature>
<dbReference type="SUPFAM" id="SSF52799">
    <property type="entry name" value="(Phosphotyrosine protein) phosphatases II"/>
    <property type="match status" value="2"/>
</dbReference>
<feature type="region of interest" description="Disordered" evidence="7">
    <location>
        <begin position="1125"/>
        <end position="1199"/>
    </location>
</feature>
<feature type="domain" description="Tyrosine-protein phosphatase" evidence="9">
    <location>
        <begin position="562"/>
        <end position="826"/>
    </location>
</feature>
<proteinExistence type="predicted"/>
<keyword evidence="12" id="KW-1185">Reference proteome</keyword>
<evidence type="ECO:0000256" key="3">
    <source>
        <dbReference type="ARBA" id="ARBA00022801"/>
    </source>
</evidence>
<dbReference type="InterPro" id="IPR003595">
    <property type="entry name" value="Tyr_Pase_cat"/>
</dbReference>
<keyword evidence="5 8" id="KW-0472">Membrane</keyword>
<evidence type="ECO:0000313" key="12">
    <source>
        <dbReference type="Proteomes" id="UP000694865"/>
    </source>
</evidence>
<evidence type="ECO:0000259" key="10">
    <source>
        <dbReference type="PROSITE" id="PS50056"/>
    </source>
</evidence>
<dbReference type="InterPro" id="IPR036116">
    <property type="entry name" value="FN3_sf"/>
</dbReference>
<dbReference type="Gene3D" id="2.60.40.10">
    <property type="entry name" value="Immunoglobulins"/>
    <property type="match status" value="4"/>
</dbReference>
<dbReference type="InterPro" id="IPR013783">
    <property type="entry name" value="Ig-like_fold"/>
</dbReference>
<dbReference type="InterPro" id="IPR050348">
    <property type="entry name" value="Protein-Tyr_Phosphatase"/>
</dbReference>
<dbReference type="Proteomes" id="UP000694865">
    <property type="component" value="Unplaced"/>
</dbReference>
<organism evidence="12 13">
    <name type="scientific">Saccoglossus kowalevskii</name>
    <name type="common">Acorn worm</name>
    <dbReference type="NCBI Taxonomy" id="10224"/>
    <lineage>
        <taxon>Eukaryota</taxon>
        <taxon>Metazoa</taxon>
        <taxon>Hemichordata</taxon>
        <taxon>Enteropneusta</taxon>
        <taxon>Harrimaniidae</taxon>
        <taxon>Saccoglossus</taxon>
    </lineage>
</organism>
<feature type="domain" description="Tyrosine-protein phosphatase" evidence="9">
    <location>
        <begin position="861"/>
        <end position="1118"/>
    </location>
</feature>
<dbReference type="Pfam" id="PF00041">
    <property type="entry name" value="fn3"/>
    <property type="match status" value="4"/>
</dbReference>
<keyword evidence="8" id="KW-1133">Transmembrane helix</keyword>
<dbReference type="CDD" id="cd14549">
    <property type="entry name" value="R5-PTPc-1"/>
    <property type="match status" value="1"/>
</dbReference>
<comment type="catalytic activity">
    <reaction evidence="6">
        <text>O-phospho-L-tyrosyl-[protein] + H2O = L-tyrosyl-[protein] + phosphate</text>
        <dbReference type="Rhea" id="RHEA:10684"/>
        <dbReference type="Rhea" id="RHEA-COMP:10136"/>
        <dbReference type="Rhea" id="RHEA-COMP:20101"/>
        <dbReference type="ChEBI" id="CHEBI:15377"/>
        <dbReference type="ChEBI" id="CHEBI:43474"/>
        <dbReference type="ChEBI" id="CHEBI:46858"/>
        <dbReference type="ChEBI" id="CHEBI:61978"/>
        <dbReference type="EC" id="3.1.3.48"/>
    </reaction>
</comment>
<dbReference type="PANTHER" id="PTHR19134:SF540">
    <property type="entry name" value="TYROSINE-PROTEIN PHOSPHATASE 99A"/>
    <property type="match status" value="1"/>
</dbReference>
<evidence type="ECO:0000256" key="7">
    <source>
        <dbReference type="SAM" id="MobiDB-lite"/>
    </source>
</evidence>
<dbReference type="InterPro" id="IPR000387">
    <property type="entry name" value="Tyr_Pase_dom"/>
</dbReference>
<keyword evidence="3" id="KW-0378">Hydrolase</keyword>
<feature type="domain" description="Fibronectin type-III" evidence="11">
    <location>
        <begin position="344"/>
        <end position="445"/>
    </location>
</feature>
<evidence type="ECO:0000256" key="4">
    <source>
        <dbReference type="ARBA" id="ARBA00022912"/>
    </source>
</evidence>
<evidence type="ECO:0000256" key="8">
    <source>
        <dbReference type="SAM" id="Phobius"/>
    </source>
</evidence>
<dbReference type="RefSeq" id="XP_006822293.1">
    <property type="nucleotide sequence ID" value="XM_006822230.1"/>
</dbReference>
<feature type="domain" description="Tyrosine specific protein phosphatases" evidence="10">
    <location>
        <begin position="740"/>
        <end position="817"/>
    </location>
</feature>
<keyword evidence="2" id="KW-0732">Signal</keyword>
<feature type="transmembrane region" description="Helical" evidence="8">
    <location>
        <begin position="481"/>
        <end position="504"/>
    </location>
</feature>
<dbReference type="PRINTS" id="PR00700">
    <property type="entry name" value="PRTYPHPHTASE"/>
</dbReference>
<dbReference type="Gene3D" id="3.90.190.10">
    <property type="entry name" value="Protein tyrosine phosphatase superfamily"/>
    <property type="match status" value="2"/>
</dbReference>
<feature type="domain" description="Fibronectin type-III" evidence="11">
    <location>
        <begin position="43"/>
        <end position="137"/>
    </location>
</feature>
<keyword evidence="8" id="KW-0812">Transmembrane</keyword>
<dbReference type="Pfam" id="PF00102">
    <property type="entry name" value="Y_phosphatase"/>
    <property type="match status" value="2"/>
</dbReference>
<reference evidence="13" key="1">
    <citation type="submission" date="2025-08" db="UniProtKB">
        <authorList>
            <consortium name="RefSeq"/>
        </authorList>
    </citation>
    <scope>IDENTIFICATION</scope>
    <source>
        <tissue evidence="13">Testes</tissue>
    </source>
</reference>
<feature type="compositionally biased region" description="Polar residues" evidence="7">
    <location>
        <begin position="1160"/>
        <end position="1177"/>
    </location>
</feature>
<gene>
    <name evidence="13" type="primary">LOC100377393</name>
</gene>
<dbReference type="SMART" id="SM00194">
    <property type="entry name" value="PTPc"/>
    <property type="match status" value="2"/>
</dbReference>
<dbReference type="CDD" id="cd14550">
    <property type="entry name" value="R5-PTP-2"/>
    <property type="match status" value="1"/>
</dbReference>
<dbReference type="PROSITE" id="PS50853">
    <property type="entry name" value="FN3"/>
    <property type="match status" value="4"/>
</dbReference>
<dbReference type="PROSITE" id="PS00383">
    <property type="entry name" value="TYR_PHOSPHATASE_1"/>
    <property type="match status" value="1"/>
</dbReference>
<evidence type="ECO:0000256" key="6">
    <source>
        <dbReference type="ARBA" id="ARBA00051722"/>
    </source>
</evidence>
<dbReference type="PANTHER" id="PTHR19134">
    <property type="entry name" value="RECEPTOR-TYPE TYROSINE-PROTEIN PHOSPHATASE"/>
    <property type="match status" value="1"/>
</dbReference>
<name>A0ABM0MQK2_SACKO</name>
<evidence type="ECO:0000256" key="2">
    <source>
        <dbReference type="ARBA" id="ARBA00022729"/>
    </source>
</evidence>
<feature type="region of interest" description="Disordered" evidence="7">
    <location>
        <begin position="1225"/>
        <end position="1247"/>
    </location>
</feature>
<feature type="domain" description="Fibronectin type-III" evidence="11">
    <location>
        <begin position="242"/>
        <end position="340"/>
    </location>
</feature>
<evidence type="ECO:0000256" key="1">
    <source>
        <dbReference type="ARBA" id="ARBA00004167"/>
    </source>
</evidence>
<evidence type="ECO:0000259" key="11">
    <source>
        <dbReference type="PROSITE" id="PS50853"/>
    </source>
</evidence>
<dbReference type="SMART" id="SM00060">
    <property type="entry name" value="FN3"/>
    <property type="match status" value="4"/>
</dbReference>
<protein>
    <submittedName>
        <fullName evidence="13">Tyrosine-protein phosphatase 99A-like</fullName>
    </submittedName>
</protein>
<dbReference type="InterPro" id="IPR016130">
    <property type="entry name" value="Tyr_Pase_AS"/>
</dbReference>
<dbReference type="PROSITE" id="PS50056">
    <property type="entry name" value="TYR_PHOSPHATASE_2"/>
    <property type="match status" value="1"/>
</dbReference>
<dbReference type="GeneID" id="100377393"/>
<evidence type="ECO:0000256" key="5">
    <source>
        <dbReference type="ARBA" id="ARBA00023136"/>
    </source>
</evidence>
<evidence type="ECO:0000259" key="9">
    <source>
        <dbReference type="PROSITE" id="PS50055"/>
    </source>
</evidence>
<dbReference type="SMART" id="SM00404">
    <property type="entry name" value="PTPc_motif"/>
    <property type="match status" value="2"/>
</dbReference>
<comment type="subcellular location">
    <subcellularLocation>
        <location evidence="1">Membrane</location>
        <topology evidence="1">Single-pass membrane protein</topology>
    </subcellularLocation>
</comment>
<dbReference type="SUPFAM" id="SSF49265">
    <property type="entry name" value="Fibronectin type III"/>
    <property type="match status" value="2"/>
</dbReference>
<evidence type="ECO:0000313" key="13">
    <source>
        <dbReference type="RefSeq" id="XP_006822293.1"/>
    </source>
</evidence>
<keyword evidence="4" id="KW-0904">Protein phosphatase</keyword>